<evidence type="ECO:0000256" key="1">
    <source>
        <dbReference type="SAM" id="SignalP"/>
    </source>
</evidence>
<proteinExistence type="predicted"/>
<evidence type="ECO:0000313" key="4">
    <source>
        <dbReference type="WBParaSite" id="GPUH_0000614001-mRNA-1"/>
    </source>
</evidence>
<evidence type="ECO:0000313" key="3">
    <source>
        <dbReference type="Proteomes" id="UP000271098"/>
    </source>
</evidence>
<dbReference type="AlphaFoldDB" id="A0A183DBP1"/>
<dbReference type="WBParaSite" id="GPUH_0000614001-mRNA-1">
    <property type="protein sequence ID" value="GPUH_0000614001-mRNA-1"/>
    <property type="gene ID" value="GPUH_0000614001"/>
</dbReference>
<sequence length="56" mass="6277">MHFSLVASIFQFPLALTVPVCDFRSPVLSSMEHRHLHMHTAMHSIPDGFAAPTMND</sequence>
<organism evidence="4">
    <name type="scientific">Gongylonema pulchrum</name>
    <dbReference type="NCBI Taxonomy" id="637853"/>
    <lineage>
        <taxon>Eukaryota</taxon>
        <taxon>Metazoa</taxon>
        <taxon>Ecdysozoa</taxon>
        <taxon>Nematoda</taxon>
        <taxon>Chromadorea</taxon>
        <taxon>Rhabditida</taxon>
        <taxon>Spirurina</taxon>
        <taxon>Spiruromorpha</taxon>
        <taxon>Spiruroidea</taxon>
        <taxon>Gongylonematidae</taxon>
        <taxon>Gongylonema</taxon>
    </lineage>
</organism>
<keyword evidence="3" id="KW-1185">Reference proteome</keyword>
<evidence type="ECO:0000313" key="2">
    <source>
        <dbReference type="EMBL" id="VDK53520.1"/>
    </source>
</evidence>
<dbReference type="Proteomes" id="UP000271098">
    <property type="component" value="Unassembled WGS sequence"/>
</dbReference>
<gene>
    <name evidence="2" type="ORF">GPUH_LOCUS6132</name>
</gene>
<reference evidence="4" key="1">
    <citation type="submission" date="2016-06" db="UniProtKB">
        <authorList>
            <consortium name="WormBaseParasite"/>
        </authorList>
    </citation>
    <scope>IDENTIFICATION</scope>
</reference>
<feature type="chain" id="PRO_5043138647" evidence="1">
    <location>
        <begin position="18"/>
        <end position="56"/>
    </location>
</feature>
<accession>A0A183DBP1</accession>
<feature type="signal peptide" evidence="1">
    <location>
        <begin position="1"/>
        <end position="17"/>
    </location>
</feature>
<protein>
    <submittedName>
        <fullName evidence="4">Secreted protein</fullName>
    </submittedName>
</protein>
<reference evidence="2 3" key="2">
    <citation type="submission" date="2018-11" db="EMBL/GenBank/DDBJ databases">
        <authorList>
            <consortium name="Pathogen Informatics"/>
        </authorList>
    </citation>
    <scope>NUCLEOTIDE SEQUENCE [LARGE SCALE GENOMIC DNA]</scope>
</reference>
<dbReference type="EMBL" id="UYRT01013926">
    <property type="protein sequence ID" value="VDK53520.1"/>
    <property type="molecule type" value="Genomic_DNA"/>
</dbReference>
<name>A0A183DBP1_9BILA</name>
<keyword evidence="1" id="KW-0732">Signal</keyword>